<gene>
    <name evidence="1" type="ORF">DCAR_0519860</name>
</gene>
<evidence type="ECO:0000313" key="2">
    <source>
        <dbReference type="Proteomes" id="UP000077755"/>
    </source>
</evidence>
<evidence type="ECO:0000313" key="1">
    <source>
        <dbReference type="EMBL" id="WOH00496.1"/>
    </source>
</evidence>
<dbReference type="EMBL" id="CP093347">
    <property type="protein sequence ID" value="WOH00496.1"/>
    <property type="molecule type" value="Genomic_DNA"/>
</dbReference>
<organism evidence="1 2">
    <name type="scientific">Daucus carota subsp. sativus</name>
    <name type="common">Carrot</name>
    <dbReference type="NCBI Taxonomy" id="79200"/>
    <lineage>
        <taxon>Eukaryota</taxon>
        <taxon>Viridiplantae</taxon>
        <taxon>Streptophyta</taxon>
        <taxon>Embryophyta</taxon>
        <taxon>Tracheophyta</taxon>
        <taxon>Spermatophyta</taxon>
        <taxon>Magnoliopsida</taxon>
        <taxon>eudicotyledons</taxon>
        <taxon>Gunneridae</taxon>
        <taxon>Pentapetalae</taxon>
        <taxon>asterids</taxon>
        <taxon>campanulids</taxon>
        <taxon>Apiales</taxon>
        <taxon>Apiaceae</taxon>
        <taxon>Apioideae</taxon>
        <taxon>Scandiceae</taxon>
        <taxon>Daucinae</taxon>
        <taxon>Daucus</taxon>
        <taxon>Daucus sect. Daucus</taxon>
    </lineage>
</organism>
<reference evidence="1" key="1">
    <citation type="journal article" date="2016" name="Nat. Genet.">
        <title>A high-quality carrot genome assembly provides new insights into carotenoid accumulation and asterid genome evolution.</title>
        <authorList>
            <person name="Iorizzo M."/>
            <person name="Ellison S."/>
            <person name="Senalik D."/>
            <person name="Zeng P."/>
            <person name="Satapoomin P."/>
            <person name="Huang J."/>
            <person name="Bowman M."/>
            <person name="Iovene M."/>
            <person name="Sanseverino W."/>
            <person name="Cavagnaro P."/>
            <person name="Yildiz M."/>
            <person name="Macko-Podgorni A."/>
            <person name="Moranska E."/>
            <person name="Grzebelus E."/>
            <person name="Grzebelus D."/>
            <person name="Ashrafi H."/>
            <person name="Zheng Z."/>
            <person name="Cheng S."/>
            <person name="Spooner D."/>
            <person name="Van Deynze A."/>
            <person name="Simon P."/>
        </authorList>
    </citation>
    <scope>NUCLEOTIDE SEQUENCE</scope>
    <source>
        <tissue evidence="1">Leaf</tissue>
    </source>
</reference>
<dbReference type="Gramene" id="KZM94131">
    <property type="protein sequence ID" value="KZM94131"/>
    <property type="gene ID" value="DCAR_017376"/>
</dbReference>
<proteinExistence type="predicted"/>
<reference evidence="1" key="2">
    <citation type="submission" date="2022-03" db="EMBL/GenBank/DDBJ databases">
        <title>Draft title - Genomic analysis of global carrot germplasm unveils the trajectory of domestication and the origin of high carotenoid orange carrot.</title>
        <authorList>
            <person name="Iorizzo M."/>
            <person name="Ellison S."/>
            <person name="Senalik D."/>
            <person name="Macko-Podgorni A."/>
            <person name="Grzebelus D."/>
            <person name="Bostan H."/>
            <person name="Rolling W."/>
            <person name="Curaba J."/>
            <person name="Simon P."/>
        </authorList>
    </citation>
    <scope>NUCLEOTIDE SEQUENCE</scope>
    <source>
        <tissue evidence="1">Leaf</tissue>
    </source>
</reference>
<sequence length="260" mass="30219">MSTTWFSDEDVEELRTGLLDLFQKESSGTRKRRSDMDMMRLIDACKSAGNNVLRSGRKNPKRQCVDRKRTEDVVSYMFLDSFIGRNTFSEREKPRFLPWNNYCLNKLEQILIQRSFLVDGELRAPNIDYTTLQSCRIKGSVDDDAFGRSTQNPDVEKTQMDFPKLSEEHCDKPDQGKIPRPCFEQGNHSGWMDQVSVDSENFVNEKHRLVDSLLASYQSVQQTFLLHMLYAKESDVPDEKMESIKKSFKEMNERANSVLD</sequence>
<protein>
    <submittedName>
        <fullName evidence="1">Uncharacterized protein</fullName>
    </submittedName>
</protein>
<accession>A0A164Y8F7</accession>
<dbReference type="AlphaFoldDB" id="A0A164Y8F7"/>
<name>A0A164Y8F7_DAUCS</name>
<keyword evidence="2" id="KW-1185">Reference proteome</keyword>
<dbReference type="Proteomes" id="UP000077755">
    <property type="component" value="Chromosome 5"/>
</dbReference>